<dbReference type="EMBL" id="GL385401">
    <property type="protein sequence ID" value="EJT70524.1"/>
    <property type="molecule type" value="Genomic_DNA"/>
</dbReference>
<dbReference type="AlphaFoldDB" id="J3PDH4"/>
<reference evidence="1" key="2">
    <citation type="submission" date="2010-07" db="EMBL/GenBank/DDBJ databases">
        <authorList>
            <consortium name="The Broad Institute Genome Sequencing Platform"/>
            <consortium name="Broad Institute Genome Sequencing Center for Infectious Disease"/>
            <person name="Ma L.-J."/>
            <person name="Dead R."/>
            <person name="Young S."/>
            <person name="Zeng Q."/>
            <person name="Koehrsen M."/>
            <person name="Alvarado L."/>
            <person name="Berlin A."/>
            <person name="Chapman S.B."/>
            <person name="Chen Z."/>
            <person name="Freedman E."/>
            <person name="Gellesch M."/>
            <person name="Goldberg J."/>
            <person name="Griggs A."/>
            <person name="Gujja S."/>
            <person name="Heilman E.R."/>
            <person name="Heiman D."/>
            <person name="Hepburn T."/>
            <person name="Howarth C."/>
            <person name="Jen D."/>
            <person name="Larson L."/>
            <person name="Mehta T."/>
            <person name="Neiman D."/>
            <person name="Pearson M."/>
            <person name="Roberts A."/>
            <person name="Saif S."/>
            <person name="Shea T."/>
            <person name="Shenoy N."/>
            <person name="Sisk P."/>
            <person name="Stolte C."/>
            <person name="Sykes S."/>
            <person name="Walk T."/>
            <person name="White J."/>
            <person name="Yandava C."/>
            <person name="Haas B."/>
            <person name="Nusbaum C."/>
            <person name="Birren B."/>
        </authorList>
    </citation>
    <scope>NUCLEOTIDE SEQUENCE</scope>
    <source>
        <strain evidence="1">R3-111a-1</strain>
    </source>
</reference>
<proteinExistence type="predicted"/>
<dbReference type="VEuPathDB" id="FungiDB:GGTG_11547"/>
<name>J3PDH4_GAET3</name>
<evidence type="ECO:0000313" key="2">
    <source>
        <dbReference type="EnsemblFungi" id="EJT70524"/>
    </source>
</evidence>
<evidence type="ECO:0000313" key="3">
    <source>
        <dbReference type="Proteomes" id="UP000006039"/>
    </source>
</evidence>
<evidence type="ECO:0000313" key="1">
    <source>
        <dbReference type="EMBL" id="EJT70524.1"/>
    </source>
</evidence>
<dbReference type="HOGENOM" id="CLU_1981733_0_0_1"/>
<reference evidence="2" key="4">
    <citation type="journal article" date="2015" name="G3 (Bethesda)">
        <title>Genome sequences of three phytopathogenic species of the Magnaporthaceae family of fungi.</title>
        <authorList>
            <person name="Okagaki L.H."/>
            <person name="Nunes C.C."/>
            <person name="Sailsbery J."/>
            <person name="Clay B."/>
            <person name="Brown D."/>
            <person name="John T."/>
            <person name="Oh Y."/>
            <person name="Young N."/>
            <person name="Fitzgerald M."/>
            <person name="Haas B.J."/>
            <person name="Zeng Q."/>
            <person name="Young S."/>
            <person name="Adiconis X."/>
            <person name="Fan L."/>
            <person name="Levin J.Z."/>
            <person name="Mitchell T.K."/>
            <person name="Okubara P.A."/>
            <person name="Farman M.L."/>
            <person name="Kohn L.M."/>
            <person name="Birren B."/>
            <person name="Ma L.-J."/>
            <person name="Dean R.A."/>
        </authorList>
    </citation>
    <scope>NUCLEOTIDE SEQUENCE</scope>
    <source>
        <strain evidence="2">R3-111a-1</strain>
    </source>
</reference>
<dbReference type="RefSeq" id="XP_009227702.1">
    <property type="nucleotide sequence ID" value="XM_009229438.1"/>
</dbReference>
<dbReference type="Proteomes" id="UP000006039">
    <property type="component" value="Unassembled WGS sequence"/>
</dbReference>
<protein>
    <submittedName>
        <fullName evidence="1 2">Uncharacterized protein</fullName>
    </submittedName>
</protein>
<dbReference type="GeneID" id="20352005"/>
<reference evidence="1" key="3">
    <citation type="submission" date="2010-09" db="EMBL/GenBank/DDBJ databases">
        <title>Annotation of Gaeumannomyces graminis var. tritici R3-111a-1.</title>
        <authorList>
            <consortium name="The Broad Institute Genome Sequencing Platform"/>
            <person name="Ma L.-J."/>
            <person name="Dead R."/>
            <person name="Young S.K."/>
            <person name="Zeng Q."/>
            <person name="Gargeya S."/>
            <person name="Fitzgerald M."/>
            <person name="Haas B."/>
            <person name="Abouelleil A."/>
            <person name="Alvarado L."/>
            <person name="Arachchi H.M."/>
            <person name="Berlin A."/>
            <person name="Brown A."/>
            <person name="Chapman S.B."/>
            <person name="Chen Z."/>
            <person name="Dunbar C."/>
            <person name="Freedman E."/>
            <person name="Gearin G."/>
            <person name="Gellesch M."/>
            <person name="Goldberg J."/>
            <person name="Griggs A."/>
            <person name="Gujja S."/>
            <person name="Heiman D."/>
            <person name="Howarth C."/>
            <person name="Larson L."/>
            <person name="Lui A."/>
            <person name="MacDonald P.J.P."/>
            <person name="Mehta T."/>
            <person name="Montmayeur A."/>
            <person name="Murphy C."/>
            <person name="Neiman D."/>
            <person name="Pearson M."/>
            <person name="Priest M."/>
            <person name="Roberts A."/>
            <person name="Saif S."/>
            <person name="Shea T."/>
            <person name="Shenoy N."/>
            <person name="Sisk P."/>
            <person name="Stolte C."/>
            <person name="Sykes S."/>
            <person name="Yandava C."/>
            <person name="Wortman J."/>
            <person name="Nusbaum C."/>
            <person name="Birren B."/>
        </authorList>
    </citation>
    <scope>NUCLEOTIDE SEQUENCE</scope>
    <source>
        <strain evidence="1">R3-111a-1</strain>
    </source>
</reference>
<accession>J3PDH4</accession>
<keyword evidence="3" id="KW-1185">Reference proteome</keyword>
<reference evidence="2" key="5">
    <citation type="submission" date="2018-04" db="UniProtKB">
        <authorList>
            <consortium name="EnsemblFungi"/>
        </authorList>
    </citation>
    <scope>IDENTIFICATION</scope>
    <source>
        <strain evidence="2">R3-111a-1</strain>
    </source>
</reference>
<organism evidence="1">
    <name type="scientific">Gaeumannomyces tritici (strain R3-111a-1)</name>
    <name type="common">Wheat and barley take-all root rot fungus</name>
    <name type="synonym">Gaeumannomyces graminis var. tritici</name>
    <dbReference type="NCBI Taxonomy" id="644352"/>
    <lineage>
        <taxon>Eukaryota</taxon>
        <taxon>Fungi</taxon>
        <taxon>Dikarya</taxon>
        <taxon>Ascomycota</taxon>
        <taxon>Pezizomycotina</taxon>
        <taxon>Sordariomycetes</taxon>
        <taxon>Sordariomycetidae</taxon>
        <taxon>Magnaporthales</taxon>
        <taxon>Magnaporthaceae</taxon>
        <taxon>Gaeumannomyces</taxon>
    </lineage>
</organism>
<sequence length="126" mass="13962">MRIISGPKLIPFIYKTLSNRKDTLRINQYFKNPNLAPFGFNKITETKGINKCRAVNNPTVPSNTAVTNSNLLFKSRSAISTGTFRNRTVTITSLFITKDLILTQHFTCTTVSLLNCKLPGAVTIGP</sequence>
<dbReference type="EnsemblFungi" id="EJT70524">
    <property type="protein sequence ID" value="EJT70524"/>
    <property type="gene ID" value="GGTG_11547"/>
</dbReference>
<gene>
    <name evidence="2" type="primary">20352005</name>
    <name evidence="1" type="ORF">GGTG_11547</name>
</gene>
<reference evidence="3" key="1">
    <citation type="submission" date="2010-07" db="EMBL/GenBank/DDBJ databases">
        <title>The genome sequence of Gaeumannomyces graminis var. tritici strain R3-111a-1.</title>
        <authorList>
            <consortium name="The Broad Institute Genome Sequencing Platform"/>
            <person name="Ma L.-J."/>
            <person name="Dead R."/>
            <person name="Young S."/>
            <person name="Zeng Q."/>
            <person name="Koehrsen M."/>
            <person name="Alvarado L."/>
            <person name="Berlin A."/>
            <person name="Chapman S.B."/>
            <person name="Chen Z."/>
            <person name="Freedman E."/>
            <person name="Gellesch M."/>
            <person name="Goldberg J."/>
            <person name="Griggs A."/>
            <person name="Gujja S."/>
            <person name="Heilman E.R."/>
            <person name="Heiman D."/>
            <person name="Hepburn T."/>
            <person name="Howarth C."/>
            <person name="Jen D."/>
            <person name="Larson L."/>
            <person name="Mehta T."/>
            <person name="Neiman D."/>
            <person name="Pearson M."/>
            <person name="Roberts A."/>
            <person name="Saif S."/>
            <person name="Shea T."/>
            <person name="Shenoy N."/>
            <person name="Sisk P."/>
            <person name="Stolte C."/>
            <person name="Sykes S."/>
            <person name="Walk T."/>
            <person name="White J."/>
            <person name="Yandava C."/>
            <person name="Haas B."/>
            <person name="Nusbaum C."/>
            <person name="Birren B."/>
        </authorList>
    </citation>
    <scope>NUCLEOTIDE SEQUENCE [LARGE SCALE GENOMIC DNA]</scope>
    <source>
        <strain evidence="3">R3-111a-1</strain>
    </source>
</reference>